<comment type="PTM">
    <text evidence="6">Phosphorylated by CheA. Phosphorylation of the N-terminal regulatory domain activates the methylesterase activity.</text>
</comment>
<dbReference type="GO" id="GO:0006935">
    <property type="term" value="P:chemotaxis"/>
    <property type="evidence" value="ECO:0007669"/>
    <property type="project" value="UniProtKB-UniRule"/>
</dbReference>
<comment type="subcellular location">
    <subcellularLocation>
        <location evidence="6">Cytoplasm</location>
    </subcellularLocation>
</comment>
<evidence type="ECO:0000259" key="10">
    <source>
        <dbReference type="PROSITE" id="PS50122"/>
    </source>
</evidence>
<feature type="modified residue" description="4-aspartylphosphate" evidence="6 8">
    <location>
        <position position="58"/>
    </location>
</feature>
<keyword evidence="6 8" id="KW-0597">Phosphoprotein</keyword>
<gene>
    <name evidence="6" type="primary">cheB</name>
    <name evidence="11" type="ordered locus">Dtox_0615</name>
</gene>
<dbReference type="eggNOG" id="COG2201">
    <property type="taxonomic scope" value="Bacteria"/>
</dbReference>
<dbReference type="InterPro" id="IPR008248">
    <property type="entry name" value="CheB-like"/>
</dbReference>
<dbReference type="GO" id="GO:0000156">
    <property type="term" value="F:phosphorelay response regulator activity"/>
    <property type="evidence" value="ECO:0007669"/>
    <property type="project" value="InterPro"/>
</dbReference>
<proteinExistence type="inferred from homology"/>
<dbReference type="GO" id="GO:0005737">
    <property type="term" value="C:cytoplasm"/>
    <property type="evidence" value="ECO:0007669"/>
    <property type="project" value="UniProtKB-SubCell"/>
</dbReference>
<feature type="active site" evidence="6 7">
    <location>
        <position position="163"/>
    </location>
</feature>
<dbReference type="AlphaFoldDB" id="C8W0W6"/>
<sequence>MIKKKIKVLVVDDSLVFRETLAKSISKDPGIEVVGTASDPFMARDKILELEPDVLTLDVEMPKMSGIEFLKRLMPQYPIPVIMVSSVGENVFDALNAGAVDFVAKPNFGIEKGIDALINELIVKIKIASTARLSHWKNKSTCSGIVGKDNGHAGNSIIAIGASTGGTEAILSILKQFPGNMPGIVIVQHMPPVFTKMYAQRLNNSCLLEVKEAQKGDRVLPGTVLIAPGDYHMRIKKAGDNYSVECLKGEKVNGHCPSVDVLFESVAEKAGSAAIGVILTGMGHDGARGLLSMRKKGALTIGQNEETCVVYGMPKVAYEIGAVQKQSSLLSIPQLIYSMLDNIQKYR</sequence>
<feature type="domain" description="Response regulatory" evidence="9">
    <location>
        <begin position="7"/>
        <end position="120"/>
    </location>
</feature>
<dbReference type="SMART" id="SM00448">
    <property type="entry name" value="REC"/>
    <property type="match status" value="1"/>
</dbReference>
<feature type="domain" description="CheB-type methylesterase" evidence="10">
    <location>
        <begin position="151"/>
        <end position="343"/>
    </location>
</feature>
<keyword evidence="2 6" id="KW-0145">Chemotaxis</keyword>
<keyword evidence="12" id="KW-1185">Reference proteome</keyword>
<name>C8W0W6_DESAS</name>
<evidence type="ECO:0000256" key="1">
    <source>
        <dbReference type="ARBA" id="ARBA00022490"/>
    </source>
</evidence>
<dbReference type="SUPFAM" id="SSF52172">
    <property type="entry name" value="CheY-like"/>
    <property type="match status" value="1"/>
</dbReference>
<comment type="function">
    <text evidence="6">Involved in chemotaxis. Part of a chemotaxis signal transduction system that modulates chemotaxis in response to various stimuli. Catalyzes the demethylation of specific methylglutamate residues introduced into the chemoreceptors (methyl-accepting chemotaxis proteins or MCP) by CheR. Also mediates the irreversible deamidation of specific glutamine residues to glutamic acid.</text>
</comment>
<comment type="catalytic activity">
    <reaction evidence="6">
        <text>L-glutaminyl-[protein] + H2O = L-glutamyl-[protein] + NH4(+)</text>
        <dbReference type="Rhea" id="RHEA:16441"/>
        <dbReference type="Rhea" id="RHEA-COMP:10207"/>
        <dbReference type="Rhea" id="RHEA-COMP:10208"/>
        <dbReference type="ChEBI" id="CHEBI:15377"/>
        <dbReference type="ChEBI" id="CHEBI:28938"/>
        <dbReference type="ChEBI" id="CHEBI:29973"/>
        <dbReference type="ChEBI" id="CHEBI:30011"/>
        <dbReference type="EC" id="3.5.1.44"/>
    </reaction>
</comment>
<dbReference type="Proteomes" id="UP000002217">
    <property type="component" value="Chromosome"/>
</dbReference>
<comment type="function">
    <text evidence="4">May play the central regulatory role in sporulation. It may be an element of the effector pathway responsible for the activation of sporulation genes in response to nutritional stress. Spo0A may act in concert with spo0H (a sigma factor) to control the expression of some genes that are critical to the sporulation process.</text>
</comment>
<evidence type="ECO:0000256" key="6">
    <source>
        <dbReference type="HAMAP-Rule" id="MF_00099"/>
    </source>
</evidence>
<dbReference type="PROSITE" id="PS50110">
    <property type="entry name" value="RESPONSE_REGULATORY"/>
    <property type="match status" value="1"/>
</dbReference>
<evidence type="ECO:0000256" key="7">
    <source>
        <dbReference type="PROSITE-ProRule" id="PRU00050"/>
    </source>
</evidence>
<dbReference type="InterPro" id="IPR035909">
    <property type="entry name" value="CheB_C"/>
</dbReference>
<dbReference type="PIRSF" id="PIRSF000876">
    <property type="entry name" value="RR_chemtxs_CheB"/>
    <property type="match status" value="1"/>
</dbReference>
<dbReference type="EC" id="3.5.1.44" evidence="6"/>
<dbReference type="HAMAP" id="MF_00099">
    <property type="entry name" value="CheB_chemtxs"/>
    <property type="match status" value="1"/>
</dbReference>
<dbReference type="CDD" id="cd16432">
    <property type="entry name" value="CheB_Rec"/>
    <property type="match status" value="1"/>
</dbReference>
<dbReference type="GO" id="GO:0050568">
    <property type="term" value="F:protein-glutamine glutaminase activity"/>
    <property type="evidence" value="ECO:0007669"/>
    <property type="project" value="UniProtKB-UniRule"/>
</dbReference>
<evidence type="ECO:0000313" key="11">
    <source>
        <dbReference type="EMBL" id="ACV61535.1"/>
    </source>
</evidence>
<comment type="domain">
    <text evidence="6">Contains a C-terminal catalytic domain, and an N-terminal region which modulates catalytic activity.</text>
</comment>
<accession>C8W0W6</accession>
<evidence type="ECO:0000256" key="3">
    <source>
        <dbReference type="ARBA" id="ARBA00022801"/>
    </source>
</evidence>
<dbReference type="RefSeq" id="WP_015756254.1">
    <property type="nucleotide sequence ID" value="NC_013216.1"/>
</dbReference>
<dbReference type="Pfam" id="PF00072">
    <property type="entry name" value="Response_reg"/>
    <property type="match status" value="1"/>
</dbReference>
<evidence type="ECO:0000259" key="9">
    <source>
        <dbReference type="PROSITE" id="PS50110"/>
    </source>
</evidence>
<dbReference type="KEGG" id="dae:Dtox_0615"/>
<evidence type="ECO:0000256" key="4">
    <source>
        <dbReference type="ARBA" id="ARBA00024867"/>
    </source>
</evidence>
<dbReference type="Pfam" id="PF01339">
    <property type="entry name" value="CheB_methylest"/>
    <property type="match status" value="1"/>
</dbReference>
<dbReference type="InterPro" id="IPR001789">
    <property type="entry name" value="Sig_transdc_resp-reg_receiver"/>
</dbReference>
<evidence type="ECO:0000313" key="12">
    <source>
        <dbReference type="Proteomes" id="UP000002217"/>
    </source>
</evidence>
<dbReference type="NCBIfam" id="NF001965">
    <property type="entry name" value="PRK00742.1"/>
    <property type="match status" value="1"/>
</dbReference>
<dbReference type="SUPFAM" id="SSF52738">
    <property type="entry name" value="Methylesterase CheB, C-terminal domain"/>
    <property type="match status" value="1"/>
</dbReference>
<dbReference type="EMBL" id="CP001720">
    <property type="protein sequence ID" value="ACV61535.1"/>
    <property type="molecule type" value="Genomic_DNA"/>
</dbReference>
<dbReference type="HOGENOM" id="CLU_000445_51_0_9"/>
<reference evidence="11 12" key="1">
    <citation type="journal article" date="2009" name="Stand. Genomic Sci.">
        <title>Complete genome sequence of Desulfotomaculum acetoxidans type strain (5575).</title>
        <authorList>
            <person name="Spring S."/>
            <person name="Lapidus A."/>
            <person name="Schroder M."/>
            <person name="Gleim D."/>
            <person name="Sims D."/>
            <person name="Meincke L."/>
            <person name="Glavina Del Rio T."/>
            <person name="Tice H."/>
            <person name="Copeland A."/>
            <person name="Cheng J.F."/>
            <person name="Lucas S."/>
            <person name="Chen F."/>
            <person name="Nolan M."/>
            <person name="Bruce D."/>
            <person name="Goodwin L."/>
            <person name="Pitluck S."/>
            <person name="Ivanova N."/>
            <person name="Mavromatis K."/>
            <person name="Mikhailova N."/>
            <person name="Pati A."/>
            <person name="Chen A."/>
            <person name="Palaniappan K."/>
            <person name="Land M."/>
            <person name="Hauser L."/>
            <person name="Chang Y.J."/>
            <person name="Jeffries C.D."/>
            <person name="Chain P."/>
            <person name="Saunders E."/>
            <person name="Brettin T."/>
            <person name="Detter J.C."/>
            <person name="Goker M."/>
            <person name="Bristow J."/>
            <person name="Eisen J.A."/>
            <person name="Markowitz V."/>
            <person name="Hugenholtz P."/>
            <person name="Kyrpides N.C."/>
            <person name="Klenk H.P."/>
            <person name="Han C."/>
        </authorList>
    </citation>
    <scope>NUCLEOTIDE SEQUENCE [LARGE SCALE GENOMIC DNA]</scope>
    <source>
        <strain evidence="12">ATCC 49208 / DSM 771 / VKM B-1644</strain>
    </source>
</reference>
<dbReference type="PROSITE" id="PS50122">
    <property type="entry name" value="CHEB"/>
    <property type="match status" value="1"/>
</dbReference>
<dbReference type="InterPro" id="IPR000673">
    <property type="entry name" value="Sig_transdc_resp-reg_Me-estase"/>
</dbReference>
<dbReference type="STRING" id="485916.Dtox_0615"/>
<keyword evidence="1 6" id="KW-0963">Cytoplasm</keyword>
<dbReference type="OrthoDB" id="9793421at2"/>
<keyword evidence="3 6" id="KW-0378">Hydrolase</keyword>
<dbReference type="Gene3D" id="3.40.50.2300">
    <property type="match status" value="1"/>
</dbReference>
<dbReference type="GO" id="GO:0008984">
    <property type="term" value="F:protein-glutamate methylesterase activity"/>
    <property type="evidence" value="ECO:0007669"/>
    <property type="project" value="UniProtKB-UniRule"/>
</dbReference>
<feature type="active site" evidence="6 7">
    <location>
        <position position="189"/>
    </location>
</feature>
<organism evidence="11 12">
    <name type="scientific">Desulfofarcimen acetoxidans (strain ATCC 49208 / DSM 771 / KCTC 5769 / VKM B-1644 / 5575)</name>
    <name type="common">Desulfotomaculum acetoxidans</name>
    <dbReference type="NCBI Taxonomy" id="485916"/>
    <lineage>
        <taxon>Bacteria</taxon>
        <taxon>Bacillati</taxon>
        <taxon>Bacillota</taxon>
        <taxon>Clostridia</taxon>
        <taxon>Eubacteriales</taxon>
        <taxon>Peptococcaceae</taxon>
        <taxon>Desulfofarcimen</taxon>
    </lineage>
</organism>
<dbReference type="EC" id="3.1.1.61" evidence="6"/>
<dbReference type="CDD" id="cd17541">
    <property type="entry name" value="REC_CheB-like"/>
    <property type="match status" value="1"/>
</dbReference>
<feature type="active site" evidence="6 7">
    <location>
        <position position="285"/>
    </location>
</feature>
<dbReference type="PANTHER" id="PTHR42872">
    <property type="entry name" value="PROTEIN-GLUTAMATE METHYLESTERASE/PROTEIN-GLUTAMINE GLUTAMINASE"/>
    <property type="match status" value="1"/>
</dbReference>
<evidence type="ECO:0000256" key="8">
    <source>
        <dbReference type="PROSITE-ProRule" id="PRU00169"/>
    </source>
</evidence>
<dbReference type="PANTHER" id="PTHR42872:SF6">
    <property type="entry name" value="PROTEIN-GLUTAMATE METHYLESTERASE_PROTEIN-GLUTAMINE GLUTAMINASE"/>
    <property type="match status" value="1"/>
</dbReference>
<comment type="similarity">
    <text evidence="6">Belongs to the CheB family.</text>
</comment>
<dbReference type="Gene3D" id="3.40.50.180">
    <property type="entry name" value="Methylesterase CheB, C-terminal domain"/>
    <property type="match status" value="1"/>
</dbReference>
<protein>
    <recommendedName>
        <fullName evidence="6">Protein-glutamate methylesterase/protein-glutamine glutaminase</fullName>
        <ecNumber evidence="6">3.1.1.61</ecNumber>
        <ecNumber evidence="6">3.5.1.44</ecNumber>
    </recommendedName>
</protein>
<comment type="catalytic activity">
    <reaction evidence="5 6">
        <text>[protein]-L-glutamate 5-O-methyl ester + H2O = L-glutamyl-[protein] + methanol + H(+)</text>
        <dbReference type="Rhea" id="RHEA:23236"/>
        <dbReference type="Rhea" id="RHEA-COMP:10208"/>
        <dbReference type="Rhea" id="RHEA-COMP:10311"/>
        <dbReference type="ChEBI" id="CHEBI:15377"/>
        <dbReference type="ChEBI" id="CHEBI:15378"/>
        <dbReference type="ChEBI" id="CHEBI:17790"/>
        <dbReference type="ChEBI" id="CHEBI:29973"/>
        <dbReference type="ChEBI" id="CHEBI:82795"/>
        <dbReference type="EC" id="3.1.1.61"/>
    </reaction>
</comment>
<dbReference type="NCBIfam" id="NF009206">
    <property type="entry name" value="PRK12555.1"/>
    <property type="match status" value="1"/>
</dbReference>
<evidence type="ECO:0000256" key="2">
    <source>
        <dbReference type="ARBA" id="ARBA00022500"/>
    </source>
</evidence>
<evidence type="ECO:0000256" key="5">
    <source>
        <dbReference type="ARBA" id="ARBA00048267"/>
    </source>
</evidence>
<dbReference type="InterPro" id="IPR011006">
    <property type="entry name" value="CheY-like_superfamily"/>
</dbReference>